<reference evidence="7" key="1">
    <citation type="submission" date="2021-02" db="EMBL/GenBank/DDBJ databases">
        <authorList>
            <person name="Nowell W R."/>
        </authorList>
    </citation>
    <scope>NUCLEOTIDE SEQUENCE</scope>
</reference>
<dbReference type="InterPro" id="IPR036872">
    <property type="entry name" value="CH_dom_sf"/>
</dbReference>
<dbReference type="Proteomes" id="UP000682733">
    <property type="component" value="Unassembled WGS sequence"/>
</dbReference>
<keyword evidence="2" id="KW-0812">Transmembrane</keyword>
<dbReference type="AlphaFoldDB" id="A0A8S2TK77"/>
<dbReference type="PANTHER" id="PTHR47535:SF1">
    <property type="entry name" value="NESPRIN-1"/>
    <property type="match status" value="1"/>
</dbReference>
<evidence type="ECO:0008006" key="9">
    <source>
        <dbReference type="Google" id="ProtNLM"/>
    </source>
</evidence>
<dbReference type="GO" id="GO:0005640">
    <property type="term" value="C:nuclear outer membrane"/>
    <property type="evidence" value="ECO:0007669"/>
    <property type="project" value="TreeGrafter"/>
</dbReference>
<dbReference type="EMBL" id="CAJOBA010056612">
    <property type="protein sequence ID" value="CAF4293559.1"/>
    <property type="molecule type" value="Genomic_DNA"/>
</dbReference>
<evidence type="ECO:0000313" key="6">
    <source>
        <dbReference type="EMBL" id="CAF1505226.1"/>
    </source>
</evidence>
<dbReference type="PANTHER" id="PTHR47535">
    <property type="entry name" value="MUSCLE-SPECIFIC PROTEIN 300 KDA, ISOFORM G"/>
    <property type="match status" value="1"/>
</dbReference>
<keyword evidence="5" id="KW-0472">Membrane</keyword>
<dbReference type="GO" id="GO:0051015">
    <property type="term" value="F:actin filament binding"/>
    <property type="evidence" value="ECO:0007669"/>
    <property type="project" value="TreeGrafter"/>
</dbReference>
<evidence type="ECO:0000256" key="2">
    <source>
        <dbReference type="ARBA" id="ARBA00022692"/>
    </source>
</evidence>
<keyword evidence="3" id="KW-0677">Repeat</keyword>
<proteinExistence type="predicted"/>
<sequence length="96" mass="10604">HDPPIFIHDLFEDFKDGTKLIALIEVLSGESIIKLVNIRPADIVDGKSIILGLVWMLILCYQIEESGNEDGSTAPSGTRGRAKEVLLEWARKKTTG</sequence>
<evidence type="ECO:0000313" key="8">
    <source>
        <dbReference type="Proteomes" id="UP000682733"/>
    </source>
</evidence>
<gene>
    <name evidence="6" type="ORF">OVA965_LOCUS37122</name>
    <name evidence="7" type="ORF">TMI583_LOCUS38180</name>
</gene>
<dbReference type="GO" id="GO:0005737">
    <property type="term" value="C:cytoplasm"/>
    <property type="evidence" value="ECO:0007669"/>
    <property type="project" value="TreeGrafter"/>
</dbReference>
<evidence type="ECO:0000313" key="7">
    <source>
        <dbReference type="EMBL" id="CAF4293559.1"/>
    </source>
</evidence>
<accession>A0A8S2TK77</accession>
<dbReference type="GO" id="GO:0034993">
    <property type="term" value="C:meiotic nuclear membrane microtubule tethering complex"/>
    <property type="evidence" value="ECO:0007669"/>
    <property type="project" value="TreeGrafter"/>
</dbReference>
<dbReference type="SUPFAM" id="SSF47576">
    <property type="entry name" value="Calponin-homology domain, CH-domain"/>
    <property type="match status" value="1"/>
</dbReference>
<comment type="subcellular location">
    <subcellularLocation>
        <location evidence="1">Membrane</location>
    </subcellularLocation>
</comment>
<keyword evidence="4" id="KW-1133">Transmembrane helix</keyword>
<name>A0A8S2TK77_9BILA</name>
<dbReference type="Gene3D" id="1.10.418.10">
    <property type="entry name" value="Calponin-like domain"/>
    <property type="match status" value="2"/>
</dbReference>
<organism evidence="7 8">
    <name type="scientific">Didymodactylos carnosus</name>
    <dbReference type="NCBI Taxonomy" id="1234261"/>
    <lineage>
        <taxon>Eukaryota</taxon>
        <taxon>Metazoa</taxon>
        <taxon>Spiralia</taxon>
        <taxon>Gnathifera</taxon>
        <taxon>Rotifera</taxon>
        <taxon>Eurotatoria</taxon>
        <taxon>Bdelloidea</taxon>
        <taxon>Philodinida</taxon>
        <taxon>Philodinidae</taxon>
        <taxon>Didymodactylos</taxon>
    </lineage>
</organism>
<dbReference type="Proteomes" id="UP000677228">
    <property type="component" value="Unassembled WGS sequence"/>
</dbReference>
<dbReference type="GO" id="GO:0007097">
    <property type="term" value="P:nuclear migration"/>
    <property type="evidence" value="ECO:0007669"/>
    <property type="project" value="TreeGrafter"/>
</dbReference>
<dbReference type="InterPro" id="IPR052403">
    <property type="entry name" value="LINC-complex_assoc"/>
</dbReference>
<evidence type="ECO:0000256" key="4">
    <source>
        <dbReference type="ARBA" id="ARBA00022989"/>
    </source>
</evidence>
<evidence type="ECO:0000256" key="3">
    <source>
        <dbReference type="ARBA" id="ARBA00022737"/>
    </source>
</evidence>
<comment type="caution">
    <text evidence="7">The sequence shown here is derived from an EMBL/GenBank/DDBJ whole genome shotgun (WGS) entry which is preliminary data.</text>
</comment>
<dbReference type="EMBL" id="CAJNOK010034571">
    <property type="protein sequence ID" value="CAF1505226.1"/>
    <property type="molecule type" value="Genomic_DNA"/>
</dbReference>
<evidence type="ECO:0000256" key="1">
    <source>
        <dbReference type="ARBA" id="ARBA00004370"/>
    </source>
</evidence>
<evidence type="ECO:0000256" key="5">
    <source>
        <dbReference type="ARBA" id="ARBA00023136"/>
    </source>
</evidence>
<feature type="non-terminal residue" evidence="7">
    <location>
        <position position="1"/>
    </location>
</feature>
<protein>
    <recommendedName>
        <fullName evidence="9">Calponin-homology (CH) domain-containing protein</fullName>
    </recommendedName>
</protein>